<evidence type="ECO:0000256" key="2">
    <source>
        <dbReference type="SAM" id="MobiDB-lite"/>
    </source>
</evidence>
<feature type="compositionally biased region" description="Basic and acidic residues" evidence="2">
    <location>
        <begin position="607"/>
        <end position="621"/>
    </location>
</feature>
<feature type="compositionally biased region" description="Gly residues" evidence="2">
    <location>
        <begin position="790"/>
        <end position="800"/>
    </location>
</feature>
<feature type="compositionally biased region" description="Gly residues" evidence="2">
    <location>
        <begin position="585"/>
        <end position="601"/>
    </location>
</feature>
<dbReference type="STRING" id="93625.A0A409VWI6"/>
<keyword evidence="1" id="KW-0677">Repeat</keyword>
<dbReference type="Gene3D" id="1.25.40.10">
    <property type="entry name" value="Tetratricopeptide repeat domain"/>
    <property type="match status" value="1"/>
</dbReference>
<dbReference type="SUPFAM" id="SSF81901">
    <property type="entry name" value="HCP-like"/>
    <property type="match status" value="2"/>
</dbReference>
<dbReference type="EMBL" id="NHYD01003897">
    <property type="protein sequence ID" value="PPQ70590.1"/>
    <property type="molecule type" value="Genomic_DNA"/>
</dbReference>
<gene>
    <name evidence="3" type="ORF">CVT25_012012</name>
</gene>
<feature type="compositionally biased region" description="Low complexity" evidence="2">
    <location>
        <begin position="739"/>
        <end position="757"/>
    </location>
</feature>
<dbReference type="PANTHER" id="PTHR46430:SF2">
    <property type="entry name" value="CHITIN SYNTHASE REGULATORY FACTOR 4"/>
    <property type="match status" value="1"/>
</dbReference>
<reference evidence="3 4" key="1">
    <citation type="journal article" date="2018" name="Evol. Lett.">
        <title>Horizontal gene cluster transfer increased hallucinogenic mushroom diversity.</title>
        <authorList>
            <person name="Reynolds H.T."/>
            <person name="Vijayakumar V."/>
            <person name="Gluck-Thaler E."/>
            <person name="Korotkin H.B."/>
            <person name="Matheny P.B."/>
            <person name="Slot J.C."/>
        </authorList>
    </citation>
    <scope>NUCLEOTIDE SEQUENCE [LARGE SCALE GENOMIC DNA]</scope>
    <source>
        <strain evidence="3 4">2631</strain>
    </source>
</reference>
<evidence type="ECO:0000256" key="1">
    <source>
        <dbReference type="ARBA" id="ARBA00022737"/>
    </source>
</evidence>
<accession>A0A409VWI6</accession>
<organism evidence="3 4">
    <name type="scientific">Psilocybe cyanescens</name>
    <dbReference type="NCBI Taxonomy" id="93625"/>
    <lineage>
        <taxon>Eukaryota</taxon>
        <taxon>Fungi</taxon>
        <taxon>Dikarya</taxon>
        <taxon>Basidiomycota</taxon>
        <taxon>Agaricomycotina</taxon>
        <taxon>Agaricomycetes</taxon>
        <taxon>Agaricomycetidae</taxon>
        <taxon>Agaricales</taxon>
        <taxon>Agaricineae</taxon>
        <taxon>Strophariaceae</taxon>
        <taxon>Psilocybe</taxon>
    </lineage>
</organism>
<dbReference type="Pfam" id="PF08238">
    <property type="entry name" value="Sel1"/>
    <property type="match status" value="5"/>
</dbReference>
<feature type="compositionally biased region" description="Gly residues" evidence="2">
    <location>
        <begin position="484"/>
        <end position="496"/>
    </location>
</feature>
<dbReference type="OrthoDB" id="272077at2759"/>
<feature type="compositionally biased region" description="Basic and acidic residues" evidence="2">
    <location>
        <begin position="816"/>
        <end position="826"/>
    </location>
</feature>
<keyword evidence="4" id="KW-1185">Reference proteome</keyword>
<dbReference type="InterPro" id="IPR006597">
    <property type="entry name" value="Sel1-like"/>
</dbReference>
<feature type="compositionally biased region" description="Low complexity" evidence="2">
    <location>
        <begin position="667"/>
        <end position="676"/>
    </location>
</feature>
<dbReference type="SMART" id="SM00671">
    <property type="entry name" value="SEL1"/>
    <property type="match status" value="5"/>
</dbReference>
<evidence type="ECO:0000313" key="4">
    <source>
        <dbReference type="Proteomes" id="UP000283269"/>
    </source>
</evidence>
<dbReference type="InterPro" id="IPR051726">
    <property type="entry name" value="Chitin_Synth_Reg"/>
</dbReference>
<feature type="region of interest" description="Disordered" evidence="2">
    <location>
        <begin position="564"/>
        <end position="826"/>
    </location>
</feature>
<dbReference type="AlphaFoldDB" id="A0A409VWI6"/>
<evidence type="ECO:0008006" key="5">
    <source>
        <dbReference type="Google" id="ProtNLM"/>
    </source>
</evidence>
<sequence>TSTPPSLTAPLPQLAQLQQAAAQIQSPTHDPALKIAWCRDVFFLLDRAQGCPTDPIVGPLNTAGVDPALVRLAEAAAPMVLQLATSWSPPPQTPGAGKAQMPAPVAEAIYLRATLAATGAFPACVRHNPRTAFRDFEAAARGGFPAAWFRLGRDYENFNDHARARDCFERGAKMGVESCVYRMGMAHLLGQLSLPPSPSTALPLLHRAALLASLTTPQPAYVYALLLLSEFTLLPTPLPPSLFSSLSSLPTPASPAKPLIPPGSSPTLEARAHLERAAFLHFPAAQYKLGHAYEFAEPPFPFDPLMSVQYYSLASQQGEGEADMALSKWFLCGSGGAALAGKGGGGGGGQGQGSTEGGFEKDEALALTFAEKAARKGLASAEFAMGYYAEVGVGQPRDVGKAIAWYERAASHANPDAPARLRALTAAAPAALSRAEHDALTETKLMRRRTMAARRAEEEPVSPPWEGRVFPSIAEASQREYAMGSGGGGGGGGQGQGQRQDSMGMGVGGQGQQQQQQGRRRQDGRMVVDVIRKNSLAYAASPGGAGGGMSAPASTPTIAQGGVMQSVPVGGRMGPSQSQSHSSSLGGGYPPGQGQGQGQGYAQGYAQERRGRDGSPARGRYDSASASATPQQQQNQRMASPGRRTQSPGRLPIGGGTSGVPVPVPVPMSASNSSLGSGSGSPGRIGGGGVGPGGGQAGVGAGAGSMGGESRSSKLERMRLHNITTQNGSGSGDGPYPPQSALASSAAATTPTPTPNANGNGKYGNGPSTPSQSPAIRPQATHRPSASLGSGTGGGAGAGDGGKRPQTFAEMGIHGAKVEDKDCIIM</sequence>
<feature type="region of interest" description="Disordered" evidence="2">
    <location>
        <begin position="481"/>
        <end position="524"/>
    </location>
</feature>
<comment type="caution">
    <text evidence="3">The sequence shown here is derived from an EMBL/GenBank/DDBJ whole genome shotgun (WGS) entry which is preliminary data.</text>
</comment>
<dbReference type="PANTHER" id="PTHR46430">
    <property type="entry name" value="PROTEIN SKT5-RELATED"/>
    <property type="match status" value="1"/>
</dbReference>
<proteinExistence type="predicted"/>
<dbReference type="InParanoid" id="A0A409VWI6"/>
<feature type="non-terminal residue" evidence="3">
    <location>
        <position position="1"/>
    </location>
</feature>
<evidence type="ECO:0000313" key="3">
    <source>
        <dbReference type="EMBL" id="PPQ70590.1"/>
    </source>
</evidence>
<feature type="compositionally biased region" description="Gly residues" evidence="2">
    <location>
        <begin position="677"/>
        <end position="707"/>
    </location>
</feature>
<dbReference type="Proteomes" id="UP000283269">
    <property type="component" value="Unassembled WGS sequence"/>
</dbReference>
<feature type="compositionally biased region" description="Low complexity" evidence="2">
    <location>
        <begin position="623"/>
        <end position="636"/>
    </location>
</feature>
<dbReference type="InterPro" id="IPR011990">
    <property type="entry name" value="TPR-like_helical_dom_sf"/>
</dbReference>
<name>A0A409VWI6_PSICY</name>
<protein>
    <recommendedName>
        <fullName evidence="5">HCP-like protein</fullName>
    </recommendedName>
</protein>